<evidence type="ECO:0000313" key="4">
    <source>
        <dbReference type="EMBL" id="GBG38958.1"/>
    </source>
</evidence>
<dbReference type="Proteomes" id="UP001139505">
    <property type="component" value="Unassembled WGS sequence"/>
</dbReference>
<evidence type="ECO:0000259" key="3">
    <source>
        <dbReference type="Pfam" id="PF00823"/>
    </source>
</evidence>
<dbReference type="AlphaFoldDB" id="A0AA37PJJ5"/>
<dbReference type="Proteomes" id="UP000245060">
    <property type="component" value="Unassembled WGS sequence"/>
</dbReference>
<evidence type="ECO:0000313" key="7">
    <source>
        <dbReference type="Proteomes" id="UP001139505"/>
    </source>
</evidence>
<dbReference type="InterPro" id="IPR038332">
    <property type="entry name" value="PPE_sf"/>
</dbReference>
<sequence length="402" mass="39447">MDFGLLPPEVNSGLMYAGPGSGPLLAAAAAWDAVAAELESGAAGYSASVSDLTGLAWLGPSSLAMSGAAAPYVAWLQAAAAQAGVTATQAYAAAAAYETAFAMTVPPPVIAANRALLMALVATNFFGQNTAAIAATEAEYLQMWVQDAAAMYGYATEAEAASTMTPFDELPQTTNPSGQDAQAQSVAQTTANNTAARTQSVVQMTQNLATQQGNLVDPPLPNGATANIAPGGATIDPGVTFTATAGNPIVINQVPGFAGTFTFSTSWTVTVNGVTNTFPPISNISLGAGTYILSAGTAVQTAVGNTTVTVPGGAVTAAGTGVEVTINTSTGLVAAINAGTVITGPVTATPYVFPVAPVVSGSSSALAAAPAAAPASGLAGTAGIQPQLNVDALMDALSAAAE</sequence>
<evidence type="ECO:0000256" key="2">
    <source>
        <dbReference type="SAM" id="MobiDB-lite"/>
    </source>
</evidence>
<keyword evidence="6" id="KW-1185">Reference proteome</keyword>
<feature type="compositionally biased region" description="Polar residues" evidence="2">
    <location>
        <begin position="171"/>
        <end position="180"/>
    </location>
</feature>
<dbReference type="SUPFAM" id="SSF140459">
    <property type="entry name" value="PE/PPE dimer-like"/>
    <property type="match status" value="1"/>
</dbReference>
<dbReference type="EMBL" id="BQYH01000005">
    <property type="protein sequence ID" value="GKU71210.1"/>
    <property type="molecule type" value="Genomic_DNA"/>
</dbReference>
<dbReference type="Gene3D" id="1.20.1260.20">
    <property type="entry name" value="PPE superfamily"/>
    <property type="match status" value="1"/>
</dbReference>
<protein>
    <recommendedName>
        <fullName evidence="3">PPE domain-containing protein</fullName>
    </recommendedName>
</protein>
<evidence type="ECO:0000256" key="1">
    <source>
        <dbReference type="ARBA" id="ARBA00010652"/>
    </source>
</evidence>
<evidence type="ECO:0000313" key="5">
    <source>
        <dbReference type="EMBL" id="GKU71210.1"/>
    </source>
</evidence>
<accession>A0AA37PJJ5</accession>
<reference evidence="6" key="2">
    <citation type="submission" date="2018-04" db="EMBL/GenBank/DDBJ databases">
        <title>Draft genome sequence of Mycobacterium montefiorense isolated from Japanese black salamander.</title>
        <authorList>
            <person name="Fukano H."/>
            <person name="Yoshida M."/>
            <person name="Shimizu A."/>
            <person name="Iwao H."/>
            <person name="Kurata O."/>
            <person name="Katayama Y."/>
            <person name="Omatsu T."/>
            <person name="Mizutani T."/>
            <person name="Wada S."/>
            <person name="Hoshino Y."/>
        </authorList>
    </citation>
    <scope>NUCLEOTIDE SEQUENCE [LARGE SCALE GENOMIC DNA]</scope>
    <source>
        <strain evidence="6">BS</strain>
    </source>
</reference>
<reference evidence="5" key="3">
    <citation type="journal article" date="2022" name="Microbiol. Resour. Announc.">
        <title>Draft Genome Sequences of Eight Mycobacterium montefiorense Strains Isolated from Salamanders in Captivity.</title>
        <authorList>
            <person name="Komine T."/>
            <person name="Ihara H."/>
            <person name="Fukano H."/>
            <person name="Hoshino Y."/>
            <person name="Kurata O."/>
            <person name="Wada S."/>
        </authorList>
    </citation>
    <scope>NUCLEOTIDE SEQUENCE</scope>
    <source>
        <strain evidence="5">NJB18185</strain>
    </source>
</reference>
<evidence type="ECO:0000313" key="6">
    <source>
        <dbReference type="Proteomes" id="UP000245060"/>
    </source>
</evidence>
<dbReference type="PANTHER" id="PTHR46766:SF1">
    <property type="entry name" value="GLUTAMINE-RICH PROTEIN 2"/>
    <property type="match status" value="1"/>
</dbReference>
<dbReference type="FunFam" id="1.20.1260.20:FF:000001">
    <property type="entry name" value="PPE family protein PPE41"/>
    <property type="match status" value="1"/>
</dbReference>
<dbReference type="RefSeq" id="WP_108923574.1">
    <property type="nucleotide sequence ID" value="NZ_BFCH01000018.1"/>
</dbReference>
<dbReference type="EMBL" id="BFCH01000018">
    <property type="protein sequence ID" value="GBG38958.1"/>
    <property type="molecule type" value="Genomic_DNA"/>
</dbReference>
<dbReference type="InterPro" id="IPR000030">
    <property type="entry name" value="PPE_dom"/>
</dbReference>
<reference evidence="5" key="4">
    <citation type="submission" date="2022-04" db="EMBL/GenBank/DDBJ databases">
        <authorList>
            <person name="Komine T."/>
            <person name="Fukano H."/>
            <person name="Wada S."/>
        </authorList>
    </citation>
    <scope>NUCLEOTIDE SEQUENCE</scope>
    <source>
        <strain evidence="5">NJB18185</strain>
    </source>
</reference>
<name>A0AA37PJJ5_9MYCO</name>
<comment type="caution">
    <text evidence="5">The sequence shown here is derived from an EMBL/GenBank/DDBJ whole genome shotgun (WGS) entry which is preliminary data.</text>
</comment>
<comment type="similarity">
    <text evidence="1">Belongs to the mycobacterial PPE family.</text>
</comment>
<dbReference type="Pfam" id="PF00823">
    <property type="entry name" value="PPE"/>
    <property type="match status" value="1"/>
</dbReference>
<reference evidence="4" key="1">
    <citation type="journal article" date="2018" name="Genome Announc.">
        <title>Draft Genome Sequence of Mycobacterium montefiorense Isolated from Japanese Black Salamander (Hynobius nigrescens).</title>
        <authorList>
            <person name="Fukano H."/>
            <person name="Yoshida M."/>
            <person name="Shimizu A."/>
            <person name="Iwao H."/>
            <person name="Katayama Y."/>
            <person name="Omatsu T."/>
            <person name="Mizutani T."/>
            <person name="Kurata O."/>
            <person name="Wada S."/>
            <person name="Hoshino Y."/>
        </authorList>
    </citation>
    <scope>NUCLEOTIDE SEQUENCE</scope>
    <source>
        <strain evidence="4">BS</strain>
    </source>
</reference>
<proteinExistence type="inferred from homology"/>
<dbReference type="PANTHER" id="PTHR46766">
    <property type="entry name" value="GLUTAMINE-RICH PROTEIN 2"/>
    <property type="match status" value="1"/>
</dbReference>
<organism evidence="5 7">
    <name type="scientific">Mycobacterium montefiorense</name>
    <dbReference type="NCBI Taxonomy" id="154654"/>
    <lineage>
        <taxon>Bacteria</taxon>
        <taxon>Bacillati</taxon>
        <taxon>Actinomycetota</taxon>
        <taxon>Actinomycetes</taxon>
        <taxon>Mycobacteriales</taxon>
        <taxon>Mycobacteriaceae</taxon>
        <taxon>Mycobacterium</taxon>
        <taxon>Mycobacterium simiae complex</taxon>
    </lineage>
</organism>
<gene>
    <name evidence="4" type="ORF">MmonteBS_33300</name>
    <name evidence="5" type="ORF">NJB18185_09860</name>
</gene>
<feature type="compositionally biased region" description="Low complexity" evidence="2">
    <location>
        <begin position="181"/>
        <end position="198"/>
    </location>
</feature>
<feature type="region of interest" description="Disordered" evidence="2">
    <location>
        <begin position="168"/>
        <end position="198"/>
    </location>
</feature>
<feature type="domain" description="PPE" evidence="3">
    <location>
        <begin position="2"/>
        <end position="164"/>
    </location>
</feature>
<dbReference type="GO" id="GO:0052572">
    <property type="term" value="P:response to host immune response"/>
    <property type="evidence" value="ECO:0007669"/>
    <property type="project" value="TreeGrafter"/>
</dbReference>